<comment type="caution">
    <text evidence="2">The sequence shown here is derived from an EMBL/GenBank/DDBJ whole genome shotgun (WGS) entry which is preliminary data.</text>
</comment>
<name>A0A2B7YHX2_FUSNP</name>
<keyword evidence="1" id="KW-0812">Transmembrane</keyword>
<keyword evidence="1" id="KW-1133">Transmembrane helix</keyword>
<evidence type="ECO:0000256" key="1">
    <source>
        <dbReference type="SAM" id="Phobius"/>
    </source>
</evidence>
<dbReference type="InterPro" id="IPR027417">
    <property type="entry name" value="P-loop_NTPase"/>
</dbReference>
<gene>
    <name evidence="2" type="ORF">RN96_11580</name>
</gene>
<organism evidence="2 3">
    <name type="scientific">Fusobacterium nucleatum subsp. polymorphum</name>
    <name type="common">Fusobacterium polymorphum</name>
    <dbReference type="NCBI Taxonomy" id="76857"/>
    <lineage>
        <taxon>Bacteria</taxon>
        <taxon>Fusobacteriati</taxon>
        <taxon>Fusobacteriota</taxon>
        <taxon>Fusobacteriia</taxon>
        <taxon>Fusobacteriales</taxon>
        <taxon>Fusobacteriaceae</taxon>
        <taxon>Fusobacterium</taxon>
    </lineage>
</organism>
<sequence length="820" mass="97538">MGKVKFTLLFIKNIYSLIKINIFKKDFLINILWIFLLSLIFFYSFSISFKFYFSILLGVWLFLILQYPIDKNENWYIQFIFFSIINSISFYLVRYFQKKIFLILSIKILITYYLILYCIILFKSVYYTSKTNLENDGDLFVERKYDLERLLNYLNYFSIIGINGEWGSGKSFLTDHLKNFILIKIDLLSCNVDEIQTVILNELDKLLKNQGIFSPFSPKLKKILQQGKLFENISQLFVKNDISYSEAITGLHNNLKSINNPIVIVYEDLDRVENTTVIKQILGISEKIAGDNIKILYQFSETNLLDKGIERTYLEKYIPFILNLTDIPFKSTLSYVLKQEIYKDSLLDEEDFEFLYLPVYLPHFNNFNNLNRPLTSIKFELKNVTIRKTQLFLNELNQVINEKEIYKKNKRVVILFFLLKHFYYEAYKKISSGESLLDTFTFLYQDKNDTVLNWVAYCHNEGINILDLMTTEDNKLSAFIISIFEYNCDIETINNDFEDFVNEARNNLKNKNLNEQKDRIIWNLIGNGKSEYTDCEKFVNSFYNEVIDTSKTEWIKNFKNLWSNLFDRKYKDMEKRDNNTIFKMGIPSMISLFQANYVIGRTGSQWINLIDFYFLYNKNLDMITPELIECLCYCELSDRNSYLYIINKFNNLKITKNLNSHKSYKRFLLEYLSMFSTLGFCDTYATSDLRDNSKEYIDINSIERNVFLPLRKKLEDLHRNIPMKIIQNDIEMLIKFLDKNIELVNTSDNFGKPDIHFDSKVTVRSFNQEVVDKLNQSKLNEKEFEKEVIEKYINQEITASEVSNLERYKKASHNFDYTRN</sequence>
<proteinExistence type="predicted"/>
<dbReference type="Gene3D" id="3.40.50.300">
    <property type="entry name" value="P-loop containing nucleotide triphosphate hydrolases"/>
    <property type="match status" value="1"/>
</dbReference>
<feature type="transmembrane region" description="Helical" evidence="1">
    <location>
        <begin position="51"/>
        <end position="69"/>
    </location>
</feature>
<feature type="transmembrane region" description="Helical" evidence="1">
    <location>
        <begin position="27"/>
        <end position="44"/>
    </location>
</feature>
<keyword evidence="1" id="KW-0472">Membrane</keyword>
<accession>A0A2B7YHX2</accession>
<dbReference type="Proteomes" id="UP000222862">
    <property type="component" value="Unassembled WGS sequence"/>
</dbReference>
<evidence type="ECO:0000313" key="3">
    <source>
        <dbReference type="Proteomes" id="UP000222862"/>
    </source>
</evidence>
<evidence type="ECO:0000313" key="2">
    <source>
        <dbReference type="EMBL" id="PGH20207.1"/>
    </source>
</evidence>
<dbReference type="STRING" id="76857.RO02_08950"/>
<feature type="transmembrane region" description="Helical" evidence="1">
    <location>
        <begin position="100"/>
        <end position="122"/>
    </location>
</feature>
<dbReference type="AlphaFoldDB" id="A0A2B7YHX2"/>
<protein>
    <recommendedName>
        <fullName evidence="4">KAP NTPase domain-containing protein</fullName>
    </recommendedName>
</protein>
<feature type="transmembrane region" description="Helical" evidence="1">
    <location>
        <begin position="75"/>
        <end position="93"/>
    </location>
</feature>
<reference evidence="2 3" key="1">
    <citation type="submission" date="2017-06" db="EMBL/GenBank/DDBJ databases">
        <title>Genome sequencing of Fusobacterium nucleatum subsp. polymorphum KCOM 1232 (=ChDC F37).</title>
        <authorList>
            <person name="Kook J.-K."/>
            <person name="Park S.-N."/>
            <person name="Lim Y.K."/>
            <person name="Roh H."/>
        </authorList>
    </citation>
    <scope>NUCLEOTIDE SEQUENCE [LARGE SCALE GENOMIC DNA]</scope>
    <source>
        <strain evidence="3">KCOM 1232 ( ChDC F37)</strain>
    </source>
</reference>
<dbReference type="SUPFAM" id="SSF52540">
    <property type="entry name" value="P-loop containing nucleoside triphosphate hydrolases"/>
    <property type="match status" value="1"/>
</dbReference>
<evidence type="ECO:0008006" key="4">
    <source>
        <dbReference type="Google" id="ProtNLM"/>
    </source>
</evidence>
<dbReference type="EMBL" id="NJGI01000006">
    <property type="protein sequence ID" value="PGH20207.1"/>
    <property type="molecule type" value="Genomic_DNA"/>
</dbReference>
<dbReference type="RefSeq" id="WP_098703539.1">
    <property type="nucleotide sequence ID" value="NZ_NJGI01000006.1"/>
</dbReference>